<dbReference type="Gene3D" id="1.20.120.1550">
    <property type="entry name" value="Protein of unknown function DUF5063"/>
    <property type="match status" value="1"/>
</dbReference>
<evidence type="ECO:0000313" key="2">
    <source>
        <dbReference type="EMBL" id="CAB5032016.1"/>
    </source>
</evidence>
<protein>
    <submittedName>
        <fullName evidence="1">Unannotated protein</fullName>
    </submittedName>
</protein>
<proteinExistence type="predicted"/>
<name>A0A6J7JAQ8_9ZZZZ</name>
<dbReference type="EMBL" id="CAFBPU010000019">
    <property type="protein sequence ID" value="CAB5032016.1"/>
    <property type="molecule type" value="Genomic_DNA"/>
</dbReference>
<dbReference type="EMBL" id="CAFBND010000031">
    <property type="protein sequence ID" value="CAB4939674.1"/>
    <property type="molecule type" value="Genomic_DNA"/>
</dbReference>
<sequence length="189" mass="20137">MTDTTKDHDPGTAPADLADIASDIAAAAHEFIVAVESVASAQSPDESISILLLELSALLAAGAPLGAIVDVVPDERYEPDAGYEPDVDRLRQALRTLLGPADEYVEVFDPYAGPDVVAARLSDDLADICSDLLHGLAHHAAGRDLEALWWWQFSYLSTWGQGASGALRALQSLVTHVRADLRLSAPIQE</sequence>
<dbReference type="InterPro" id="IPR038312">
    <property type="entry name" value="DUF5063_sf"/>
</dbReference>
<gene>
    <name evidence="1" type="ORF">UFOPK3752_00978</name>
    <name evidence="2" type="ORF">UFOPK4150_01084</name>
</gene>
<dbReference type="AlphaFoldDB" id="A0A6J7JAQ8"/>
<organism evidence="1">
    <name type="scientific">freshwater metagenome</name>
    <dbReference type="NCBI Taxonomy" id="449393"/>
    <lineage>
        <taxon>unclassified sequences</taxon>
        <taxon>metagenomes</taxon>
        <taxon>ecological metagenomes</taxon>
    </lineage>
</organism>
<dbReference type="InterPro" id="IPR032025">
    <property type="entry name" value="DUF5063"/>
</dbReference>
<reference evidence="1" key="1">
    <citation type="submission" date="2020-05" db="EMBL/GenBank/DDBJ databases">
        <authorList>
            <person name="Chiriac C."/>
            <person name="Salcher M."/>
            <person name="Ghai R."/>
            <person name="Kavagutti S V."/>
        </authorList>
    </citation>
    <scope>NUCLEOTIDE SEQUENCE</scope>
</reference>
<dbReference type="Pfam" id="PF16702">
    <property type="entry name" value="DUF5063"/>
    <property type="match status" value="1"/>
</dbReference>
<evidence type="ECO:0000313" key="1">
    <source>
        <dbReference type="EMBL" id="CAB4939674.1"/>
    </source>
</evidence>
<accession>A0A6J7JAQ8</accession>